<feature type="compositionally biased region" description="Low complexity" evidence="1">
    <location>
        <begin position="205"/>
        <end position="219"/>
    </location>
</feature>
<dbReference type="EMBL" id="BMAW01035193">
    <property type="protein sequence ID" value="GFU38744.1"/>
    <property type="molecule type" value="Genomic_DNA"/>
</dbReference>
<reference evidence="2" key="1">
    <citation type="submission" date="2020-08" db="EMBL/GenBank/DDBJ databases">
        <title>Multicomponent nature underlies the extraordinary mechanical properties of spider dragline silk.</title>
        <authorList>
            <person name="Kono N."/>
            <person name="Nakamura H."/>
            <person name="Mori M."/>
            <person name="Yoshida Y."/>
            <person name="Ohtoshi R."/>
            <person name="Malay A.D."/>
            <person name="Moran D.A.P."/>
            <person name="Tomita M."/>
            <person name="Numata K."/>
            <person name="Arakawa K."/>
        </authorList>
    </citation>
    <scope>NUCLEOTIDE SEQUENCE</scope>
</reference>
<dbReference type="OrthoDB" id="6430968at2759"/>
<name>A0A8X6UQ84_NEPPI</name>
<protein>
    <submittedName>
        <fullName evidence="2">Uncharacterized protein</fullName>
    </submittedName>
</protein>
<comment type="caution">
    <text evidence="2">The sequence shown here is derived from an EMBL/GenBank/DDBJ whole genome shotgun (WGS) entry which is preliminary data.</text>
</comment>
<dbReference type="AlphaFoldDB" id="A0A8X6UQ84"/>
<feature type="compositionally biased region" description="Low complexity" evidence="1">
    <location>
        <begin position="242"/>
        <end position="255"/>
    </location>
</feature>
<feature type="compositionally biased region" description="Polar residues" evidence="1">
    <location>
        <begin position="159"/>
        <end position="169"/>
    </location>
</feature>
<sequence>MINLSNFLIPFWLFSNSVNPPKVHHFIASGRKPMRIVSSTTVSTSIDVTASTAINLMKMHSTLGDEFKRNDVSSSAKGSTMKNTDFKSSANIGSEVKKVTEEVTDKTTCSISTAILNTEDSELSSLGNIEAIKFTTAESFENTLGNNLNISNFENSEKSTASELNTSTKSDLNTTASSDTTTSTMNDLNTSTRSDLNTSTRSDLNTTASSDTTMSTMNDLNTSTMNDLNTSTRSDLNTSTMNDLNTSTSSDLNSTARNDLETSTSSDLNATARNDLETS</sequence>
<feature type="compositionally biased region" description="Polar residues" evidence="1">
    <location>
        <begin position="261"/>
        <end position="273"/>
    </location>
</feature>
<feature type="compositionally biased region" description="Low complexity" evidence="1">
    <location>
        <begin position="170"/>
        <end position="192"/>
    </location>
</feature>
<evidence type="ECO:0000313" key="2">
    <source>
        <dbReference type="EMBL" id="GFU38744.1"/>
    </source>
</evidence>
<feature type="compositionally biased region" description="Polar residues" evidence="1">
    <location>
        <begin position="193"/>
        <end position="204"/>
    </location>
</feature>
<evidence type="ECO:0000256" key="1">
    <source>
        <dbReference type="SAM" id="MobiDB-lite"/>
    </source>
</evidence>
<feature type="compositionally biased region" description="Polar residues" evidence="1">
    <location>
        <begin position="220"/>
        <end position="241"/>
    </location>
</feature>
<keyword evidence="3" id="KW-1185">Reference proteome</keyword>
<evidence type="ECO:0000313" key="3">
    <source>
        <dbReference type="Proteomes" id="UP000887013"/>
    </source>
</evidence>
<organism evidence="2 3">
    <name type="scientific">Nephila pilipes</name>
    <name type="common">Giant wood spider</name>
    <name type="synonym">Nephila maculata</name>
    <dbReference type="NCBI Taxonomy" id="299642"/>
    <lineage>
        <taxon>Eukaryota</taxon>
        <taxon>Metazoa</taxon>
        <taxon>Ecdysozoa</taxon>
        <taxon>Arthropoda</taxon>
        <taxon>Chelicerata</taxon>
        <taxon>Arachnida</taxon>
        <taxon>Araneae</taxon>
        <taxon>Araneomorphae</taxon>
        <taxon>Entelegynae</taxon>
        <taxon>Araneoidea</taxon>
        <taxon>Nephilidae</taxon>
        <taxon>Nephila</taxon>
    </lineage>
</organism>
<feature type="non-terminal residue" evidence="2">
    <location>
        <position position="1"/>
    </location>
</feature>
<accession>A0A8X6UQ84</accession>
<dbReference type="Proteomes" id="UP000887013">
    <property type="component" value="Unassembled WGS sequence"/>
</dbReference>
<proteinExistence type="predicted"/>
<gene>
    <name evidence="2" type="ORF">NPIL_308021</name>
</gene>
<feature type="region of interest" description="Disordered" evidence="1">
    <location>
        <begin position="159"/>
        <end position="279"/>
    </location>
</feature>